<accession>A0ACC0KWU3</accession>
<keyword evidence="2" id="KW-1185">Reference proteome</keyword>
<dbReference type="EMBL" id="CM046115">
    <property type="protein sequence ID" value="KAI8440785.1"/>
    <property type="molecule type" value="Genomic_DNA"/>
</dbReference>
<evidence type="ECO:0000313" key="1">
    <source>
        <dbReference type="EMBL" id="KAI8440785.1"/>
    </source>
</evidence>
<protein>
    <submittedName>
        <fullName evidence="1">Uncharacterized protein</fullName>
    </submittedName>
</protein>
<gene>
    <name evidence="1" type="ORF">MSG28_009113</name>
</gene>
<comment type="caution">
    <text evidence="1">The sequence shown here is derived from an EMBL/GenBank/DDBJ whole genome shotgun (WGS) entry which is preliminary data.</text>
</comment>
<name>A0ACC0KWU3_CHOFU</name>
<sequence length="336" mass="36955">MEIKSGGITYPFRPLLSCAPVAVVGWDRGAHSQDITKNIQYISNEKVKLTTDPVTLKFFILQLVFTPGFVSPGGGGCPQVHDVNDTYSSLCVHGFSVAGYLWGEMFHTNPCRAPALFLLSKSDPVGAERSNRAVHDSWREMGTKVTCYDPLTMFHTNTCRAPALFLLSKSDPVGAERSNRAVHDSWREMGTKVTCYDPLTMFHTNTCRAPALFLLSKSDPVGAERSNRAVHDSWREMGTKVTCYDPLTMFHTNTCRAPALFLLSKSDPVGAERSNRAVHDSWREMGTKVTCYDPLPCSTLTRAARPRCSCCPRATPSAPSAPTGPCTTAGERWGPR</sequence>
<organism evidence="1 2">
    <name type="scientific">Choristoneura fumiferana</name>
    <name type="common">Spruce budworm moth</name>
    <name type="synonym">Archips fumiferana</name>
    <dbReference type="NCBI Taxonomy" id="7141"/>
    <lineage>
        <taxon>Eukaryota</taxon>
        <taxon>Metazoa</taxon>
        <taxon>Ecdysozoa</taxon>
        <taxon>Arthropoda</taxon>
        <taxon>Hexapoda</taxon>
        <taxon>Insecta</taxon>
        <taxon>Pterygota</taxon>
        <taxon>Neoptera</taxon>
        <taxon>Endopterygota</taxon>
        <taxon>Lepidoptera</taxon>
        <taxon>Glossata</taxon>
        <taxon>Ditrysia</taxon>
        <taxon>Tortricoidea</taxon>
        <taxon>Tortricidae</taxon>
        <taxon>Tortricinae</taxon>
        <taxon>Choristoneura</taxon>
    </lineage>
</organism>
<evidence type="ECO:0000313" key="2">
    <source>
        <dbReference type="Proteomes" id="UP001064048"/>
    </source>
</evidence>
<reference evidence="1 2" key="1">
    <citation type="journal article" date="2022" name="Genome Biol. Evol.">
        <title>The Spruce Budworm Genome: Reconstructing the Evolutionary History of Antifreeze Proteins.</title>
        <authorList>
            <person name="Beliveau C."/>
            <person name="Gagne P."/>
            <person name="Picq S."/>
            <person name="Vernygora O."/>
            <person name="Keeling C.I."/>
            <person name="Pinkney K."/>
            <person name="Doucet D."/>
            <person name="Wen F."/>
            <person name="Johnston J.S."/>
            <person name="Maaroufi H."/>
            <person name="Boyle B."/>
            <person name="Laroche J."/>
            <person name="Dewar K."/>
            <person name="Juretic N."/>
            <person name="Blackburn G."/>
            <person name="Nisole A."/>
            <person name="Brunet B."/>
            <person name="Brandao M."/>
            <person name="Lumley L."/>
            <person name="Duan J."/>
            <person name="Quan G."/>
            <person name="Lucarotti C.J."/>
            <person name="Roe A.D."/>
            <person name="Sperling F.A.H."/>
            <person name="Levesque R.C."/>
            <person name="Cusson M."/>
        </authorList>
    </citation>
    <scope>NUCLEOTIDE SEQUENCE [LARGE SCALE GENOMIC DNA]</scope>
    <source>
        <strain evidence="1">Glfc:IPQL:Cfum</strain>
    </source>
</reference>
<proteinExistence type="predicted"/>
<dbReference type="Proteomes" id="UP001064048">
    <property type="component" value="Chromosome 15"/>
</dbReference>